<dbReference type="PROSITE" id="PS51292">
    <property type="entry name" value="ZF_RING_CH"/>
    <property type="match status" value="1"/>
</dbReference>
<dbReference type="AlphaFoldDB" id="A0A151PC65"/>
<dbReference type="Proteomes" id="UP000050525">
    <property type="component" value="Unassembled WGS sequence"/>
</dbReference>
<organism evidence="11 12">
    <name type="scientific">Alligator mississippiensis</name>
    <name type="common">American alligator</name>
    <dbReference type="NCBI Taxonomy" id="8496"/>
    <lineage>
        <taxon>Eukaryota</taxon>
        <taxon>Metazoa</taxon>
        <taxon>Chordata</taxon>
        <taxon>Craniata</taxon>
        <taxon>Vertebrata</taxon>
        <taxon>Euteleostomi</taxon>
        <taxon>Archelosauria</taxon>
        <taxon>Archosauria</taxon>
        <taxon>Crocodylia</taxon>
        <taxon>Alligatoridae</taxon>
        <taxon>Alligatorinae</taxon>
        <taxon>Alligator</taxon>
    </lineage>
</organism>
<protein>
    <recommendedName>
        <fullName evidence="3">RING-type E3 ubiquitin transferase</fullName>
        <ecNumber evidence="3">2.3.2.27</ecNumber>
    </recommendedName>
</protein>
<evidence type="ECO:0000256" key="9">
    <source>
        <dbReference type="SAM" id="MobiDB-lite"/>
    </source>
</evidence>
<evidence type="ECO:0000256" key="1">
    <source>
        <dbReference type="ARBA" id="ARBA00000900"/>
    </source>
</evidence>
<accession>A0A151PC65</accession>
<feature type="compositionally biased region" description="Low complexity" evidence="9">
    <location>
        <begin position="52"/>
        <end position="63"/>
    </location>
</feature>
<comment type="pathway">
    <text evidence="2">Protein modification; protein ubiquitination.</text>
</comment>
<evidence type="ECO:0000256" key="8">
    <source>
        <dbReference type="ARBA" id="ARBA00022833"/>
    </source>
</evidence>
<keyword evidence="4" id="KW-0808">Transferase</keyword>
<evidence type="ECO:0000256" key="6">
    <source>
        <dbReference type="ARBA" id="ARBA00022771"/>
    </source>
</evidence>
<dbReference type="InterPro" id="IPR013083">
    <property type="entry name" value="Znf_RING/FYVE/PHD"/>
</dbReference>
<dbReference type="InterPro" id="IPR052297">
    <property type="entry name" value="RING-CH-type_E3_ubiq-ligase"/>
</dbReference>
<evidence type="ECO:0000259" key="10">
    <source>
        <dbReference type="PROSITE" id="PS51292"/>
    </source>
</evidence>
<dbReference type="SMART" id="SM00744">
    <property type="entry name" value="RINGv"/>
    <property type="match status" value="1"/>
</dbReference>
<feature type="region of interest" description="Disordered" evidence="9">
    <location>
        <begin position="176"/>
        <end position="201"/>
    </location>
</feature>
<dbReference type="EMBL" id="AKHW03000499">
    <property type="protein sequence ID" value="KYO46529.1"/>
    <property type="molecule type" value="Genomic_DNA"/>
</dbReference>
<dbReference type="GO" id="GO:0061630">
    <property type="term" value="F:ubiquitin protein ligase activity"/>
    <property type="evidence" value="ECO:0007669"/>
    <property type="project" value="UniProtKB-EC"/>
</dbReference>
<feature type="compositionally biased region" description="Polar residues" evidence="9">
    <location>
        <begin position="77"/>
        <end position="86"/>
    </location>
</feature>
<comment type="caution">
    <text evidence="11">The sequence shown here is derived from an EMBL/GenBank/DDBJ whole genome shotgun (WGS) entry which is preliminary data.</text>
</comment>
<keyword evidence="8" id="KW-0862">Zinc</keyword>
<keyword evidence="5" id="KW-0479">Metal-binding</keyword>
<feature type="domain" description="RING-CH-type" evidence="10">
    <location>
        <begin position="214"/>
        <end position="284"/>
    </location>
</feature>
<dbReference type="Gene3D" id="3.30.40.10">
    <property type="entry name" value="Zinc/RING finger domain, C3HC4 (zinc finger)"/>
    <property type="match status" value="1"/>
</dbReference>
<dbReference type="GO" id="GO:0008270">
    <property type="term" value="F:zinc ion binding"/>
    <property type="evidence" value="ECO:0007669"/>
    <property type="project" value="UniProtKB-KW"/>
</dbReference>
<keyword evidence="7" id="KW-0833">Ubl conjugation pathway</keyword>
<name>A0A151PC65_ALLMI</name>
<dbReference type="InterPro" id="IPR011016">
    <property type="entry name" value="Znf_RING-CH"/>
</dbReference>
<keyword evidence="6" id="KW-0863">Zinc-finger</keyword>
<evidence type="ECO:0000256" key="3">
    <source>
        <dbReference type="ARBA" id="ARBA00012483"/>
    </source>
</evidence>
<feature type="compositionally biased region" description="Polar residues" evidence="9">
    <location>
        <begin position="176"/>
        <end position="187"/>
    </location>
</feature>
<feature type="compositionally biased region" description="Polar residues" evidence="9">
    <location>
        <begin position="94"/>
        <end position="103"/>
    </location>
</feature>
<evidence type="ECO:0000313" key="12">
    <source>
        <dbReference type="Proteomes" id="UP000050525"/>
    </source>
</evidence>
<dbReference type="PANTHER" id="PTHR14471">
    <property type="entry name" value="MARCH7/10 E3 UBIQUITIN PROTEIN LIGASE FAMILY MEMBER"/>
    <property type="match status" value="1"/>
</dbReference>
<sequence length="344" mass="38593">MLGPSYERPWISAVPVTRQTSADEGSGCEQKSAIKSLGNKHESKFPDINKPSVKQKQKSTTSSKKVEKNLLCPNKITPASQKQSFSRGKRENQRGSLGSSDIQNIRKLEDRDKMTSLLQAKTQVTRRFDFGVQKDDSTNPILFQSDFTAYLYTAGIQHDQLSLALLAMSDLHNQNNAMSNITPSHSPSHSKEIKKPSTDPEKLKRLKDSLLEEDSEEEGDQCRICQIAGGSITNPLLEPCSCVGSLQYVHQECLKSWLKAKIKSGADLETVKNCELCKQSLVVELGDFNVSDYYRNHQQSQAHSELMNAAEISSQEKLEQRKIKLTFGLLSFGFKRKFYLPMQA</sequence>
<dbReference type="SUPFAM" id="SSF57850">
    <property type="entry name" value="RING/U-box"/>
    <property type="match status" value="1"/>
</dbReference>
<dbReference type="eggNOG" id="KOG1609">
    <property type="taxonomic scope" value="Eukaryota"/>
</dbReference>
<feature type="region of interest" description="Disordered" evidence="9">
    <location>
        <begin position="1"/>
        <end position="107"/>
    </location>
</feature>
<proteinExistence type="predicted"/>
<dbReference type="EC" id="2.3.2.27" evidence="3"/>
<comment type="catalytic activity">
    <reaction evidence="1">
        <text>S-ubiquitinyl-[E2 ubiquitin-conjugating enzyme]-L-cysteine + [acceptor protein]-L-lysine = [E2 ubiquitin-conjugating enzyme]-L-cysteine + N(6)-ubiquitinyl-[acceptor protein]-L-lysine.</text>
        <dbReference type="EC" id="2.3.2.27"/>
    </reaction>
</comment>
<dbReference type="STRING" id="8496.A0A151PC65"/>
<dbReference type="PANTHER" id="PTHR14471:SF5">
    <property type="entry name" value="E3 UBIQUITIN-PROTEIN LIGASE MARCHF10-RELATED"/>
    <property type="match status" value="1"/>
</dbReference>
<keyword evidence="12" id="KW-1185">Reference proteome</keyword>
<evidence type="ECO:0000256" key="4">
    <source>
        <dbReference type="ARBA" id="ARBA00022679"/>
    </source>
</evidence>
<reference evidence="11 12" key="1">
    <citation type="journal article" date="2012" name="Genome Biol.">
        <title>Sequencing three crocodilian genomes to illuminate the evolution of archosaurs and amniotes.</title>
        <authorList>
            <person name="St John J.A."/>
            <person name="Braun E.L."/>
            <person name="Isberg S.R."/>
            <person name="Miles L.G."/>
            <person name="Chong A.Y."/>
            <person name="Gongora J."/>
            <person name="Dalzell P."/>
            <person name="Moran C."/>
            <person name="Bed'hom B."/>
            <person name="Abzhanov A."/>
            <person name="Burgess S.C."/>
            <person name="Cooksey A.M."/>
            <person name="Castoe T.A."/>
            <person name="Crawford N.G."/>
            <person name="Densmore L.D."/>
            <person name="Drew J.C."/>
            <person name="Edwards S.V."/>
            <person name="Faircloth B.C."/>
            <person name="Fujita M.K."/>
            <person name="Greenwold M.J."/>
            <person name="Hoffmann F.G."/>
            <person name="Howard J.M."/>
            <person name="Iguchi T."/>
            <person name="Janes D.E."/>
            <person name="Khan S.Y."/>
            <person name="Kohno S."/>
            <person name="de Koning A.J."/>
            <person name="Lance S.L."/>
            <person name="McCarthy F.M."/>
            <person name="McCormack J.E."/>
            <person name="Merchant M.E."/>
            <person name="Peterson D.G."/>
            <person name="Pollock D.D."/>
            <person name="Pourmand N."/>
            <person name="Raney B.J."/>
            <person name="Roessler K.A."/>
            <person name="Sanford J.R."/>
            <person name="Sawyer R.H."/>
            <person name="Schmidt C.J."/>
            <person name="Triplett E.W."/>
            <person name="Tuberville T.D."/>
            <person name="Venegas-Anaya M."/>
            <person name="Howard J.T."/>
            <person name="Jarvis E.D."/>
            <person name="Guillette L.J.Jr."/>
            <person name="Glenn T.C."/>
            <person name="Green R.E."/>
            <person name="Ray D.A."/>
        </authorList>
    </citation>
    <scope>NUCLEOTIDE SEQUENCE [LARGE SCALE GENOMIC DNA]</scope>
    <source>
        <strain evidence="11">KSC_2009_1</strain>
    </source>
</reference>
<evidence type="ECO:0000256" key="2">
    <source>
        <dbReference type="ARBA" id="ARBA00004906"/>
    </source>
</evidence>
<feature type="compositionally biased region" description="Basic and acidic residues" evidence="9">
    <location>
        <begin position="189"/>
        <end position="201"/>
    </location>
</feature>
<evidence type="ECO:0000256" key="7">
    <source>
        <dbReference type="ARBA" id="ARBA00022786"/>
    </source>
</evidence>
<evidence type="ECO:0000256" key="5">
    <source>
        <dbReference type="ARBA" id="ARBA00022723"/>
    </source>
</evidence>
<gene>
    <name evidence="11" type="primary">MARCH10</name>
    <name evidence="11" type="ORF">Y1Q_0018324</name>
</gene>
<dbReference type="Pfam" id="PF12906">
    <property type="entry name" value="RINGv"/>
    <property type="match status" value="1"/>
</dbReference>
<evidence type="ECO:0000313" key="11">
    <source>
        <dbReference type="EMBL" id="KYO46529.1"/>
    </source>
</evidence>